<keyword evidence="2" id="KW-1185">Reference proteome</keyword>
<reference evidence="1 2" key="1">
    <citation type="submission" date="2018-03" db="EMBL/GenBank/DDBJ databases">
        <title>Draft genome of Deinococcus sp. OD32.</title>
        <authorList>
            <person name="Wang X.-P."/>
            <person name="Du Z.-J."/>
        </authorList>
    </citation>
    <scope>NUCLEOTIDE SEQUENCE [LARGE SCALE GENOMIC DNA]</scope>
    <source>
        <strain evidence="1 2">OD32</strain>
    </source>
</reference>
<evidence type="ECO:0000313" key="1">
    <source>
        <dbReference type="EMBL" id="PTA67555.1"/>
    </source>
</evidence>
<accession>A0A2T3W6N3</accession>
<proteinExistence type="predicted"/>
<name>A0A2T3W6N3_9DEIO</name>
<dbReference type="InterPro" id="IPR014988">
    <property type="entry name" value="Uncharacterised_YqcI/YcgG"/>
</dbReference>
<sequence length="267" mass="29010">MTQLLSRQPVRRPPSSPFASSYHLICSGEPQPTGGPVTPEVQARHTALREAVLAPSFSCVAARASVNTSCYALGCYGDLTEAATTAALAQDLARFVTDQDRMGSDFTSMIATFGGAPESEEAFEAQLWALLRALHRLDTAPYSPEVSADPRDPRFGFSFAGRAFFIIGLHPGSSRMARTLPFPALVFNAHRQFQALRDSGRYGRMQETIRARELKLQGSLNPNLANHGEVTEARQYSGRAVEADWTAPFPQAPQAQAPKGRCPFGHS</sequence>
<dbReference type="PANTHER" id="PTHR40045">
    <property type="entry name" value="YCGG FAMILY PROTEIN"/>
    <property type="match status" value="1"/>
</dbReference>
<protein>
    <recommendedName>
        <fullName evidence="3">YqcI/YcgG family protein</fullName>
    </recommendedName>
</protein>
<dbReference type="AlphaFoldDB" id="A0A2T3W6N3"/>
<dbReference type="NCBIfam" id="NF041366">
    <property type="entry name" value="GntA_guanitoxin"/>
    <property type="match status" value="1"/>
</dbReference>
<dbReference type="EMBL" id="PYSV01000011">
    <property type="protein sequence ID" value="PTA67555.1"/>
    <property type="molecule type" value="Genomic_DNA"/>
</dbReference>
<gene>
    <name evidence="1" type="ORF">C8263_12005</name>
</gene>
<dbReference type="OrthoDB" id="283514at2"/>
<dbReference type="Pfam" id="PF08892">
    <property type="entry name" value="YqcI_YcgG"/>
    <property type="match status" value="1"/>
</dbReference>
<dbReference type="RefSeq" id="WP_107138377.1">
    <property type="nucleotide sequence ID" value="NZ_PYSV01000011.1"/>
</dbReference>
<dbReference type="PANTHER" id="PTHR40045:SF1">
    <property type="entry name" value="YQCI_YCGG FAMILY PROTEIN"/>
    <property type="match status" value="1"/>
</dbReference>
<comment type="caution">
    <text evidence="1">The sequence shown here is derived from an EMBL/GenBank/DDBJ whole genome shotgun (WGS) entry which is preliminary data.</text>
</comment>
<organism evidence="1 2">
    <name type="scientific">Deinococcus arcticus</name>
    <dbReference type="NCBI Taxonomy" id="2136176"/>
    <lineage>
        <taxon>Bacteria</taxon>
        <taxon>Thermotogati</taxon>
        <taxon>Deinococcota</taxon>
        <taxon>Deinococci</taxon>
        <taxon>Deinococcales</taxon>
        <taxon>Deinococcaceae</taxon>
        <taxon>Deinococcus</taxon>
    </lineage>
</organism>
<dbReference type="Proteomes" id="UP000240317">
    <property type="component" value="Unassembled WGS sequence"/>
</dbReference>
<evidence type="ECO:0000313" key="2">
    <source>
        <dbReference type="Proteomes" id="UP000240317"/>
    </source>
</evidence>
<evidence type="ECO:0008006" key="3">
    <source>
        <dbReference type="Google" id="ProtNLM"/>
    </source>
</evidence>